<dbReference type="RefSeq" id="WP_249282553.1">
    <property type="nucleotide sequence ID" value="NZ_JACRST010000006.1"/>
</dbReference>
<protein>
    <recommendedName>
        <fullName evidence="3">Phosphoadenosine phosphosulphate reductase domain-containing protein</fullName>
    </recommendedName>
</protein>
<proteinExistence type="predicted"/>
<dbReference type="AlphaFoldDB" id="A0A926DZK7"/>
<dbReference type="Gene3D" id="3.40.50.620">
    <property type="entry name" value="HUPs"/>
    <property type="match status" value="1"/>
</dbReference>
<comment type="caution">
    <text evidence="1">The sequence shown here is derived from an EMBL/GenBank/DDBJ whole genome shotgun (WGS) entry which is preliminary data.</text>
</comment>
<dbReference type="Proteomes" id="UP000653127">
    <property type="component" value="Unassembled WGS sequence"/>
</dbReference>
<sequence length="268" mass="30907">MEKAIVCFSGGHSSALAAIEAVRRYGKDRVILLNHDISPKVEHEDIKRFKREVADYCGVPITYANMPGWETTTPLDVCVQHKTIFAGRPGRAICTARLKTEPFNRWLESNMPKSADIHILYGFDAGETERMLRRGTIIRAMGYTPEFPLAEWTRTIERTEDVGIERPVTYRIYRHANCIGCLKAGKQHWYCVYCLRPDIWWDAKIAEDKLGYSIIKGMYLKELEPLFWSMKHEMHICPSEKIPPQTFWAQVDAVLPEQESMMPCDCAF</sequence>
<evidence type="ECO:0008006" key="3">
    <source>
        <dbReference type="Google" id="ProtNLM"/>
    </source>
</evidence>
<organism evidence="1 2">
    <name type="scientific">Ligaoa zhengdingensis</name>
    <dbReference type="NCBI Taxonomy" id="2763658"/>
    <lineage>
        <taxon>Bacteria</taxon>
        <taxon>Bacillati</taxon>
        <taxon>Bacillota</taxon>
        <taxon>Clostridia</taxon>
        <taxon>Eubacteriales</taxon>
        <taxon>Oscillospiraceae</taxon>
        <taxon>Ligaoa</taxon>
    </lineage>
</organism>
<dbReference type="EMBL" id="JACRST010000006">
    <property type="protein sequence ID" value="MBC8546474.1"/>
    <property type="molecule type" value="Genomic_DNA"/>
</dbReference>
<accession>A0A926DZK7</accession>
<dbReference type="SUPFAM" id="SSF52402">
    <property type="entry name" value="Adenine nucleotide alpha hydrolases-like"/>
    <property type="match status" value="1"/>
</dbReference>
<evidence type="ECO:0000313" key="2">
    <source>
        <dbReference type="Proteomes" id="UP000653127"/>
    </source>
</evidence>
<gene>
    <name evidence="1" type="ORF">H8711_05940</name>
</gene>
<dbReference type="InterPro" id="IPR014729">
    <property type="entry name" value="Rossmann-like_a/b/a_fold"/>
</dbReference>
<keyword evidence="2" id="KW-1185">Reference proteome</keyword>
<evidence type="ECO:0000313" key="1">
    <source>
        <dbReference type="EMBL" id="MBC8546474.1"/>
    </source>
</evidence>
<reference evidence="1" key="1">
    <citation type="submission" date="2020-08" db="EMBL/GenBank/DDBJ databases">
        <title>Genome public.</title>
        <authorList>
            <person name="Liu C."/>
            <person name="Sun Q."/>
        </authorList>
    </citation>
    <scope>NUCLEOTIDE SEQUENCE</scope>
    <source>
        <strain evidence="1">NSJ-31</strain>
    </source>
</reference>
<name>A0A926DZK7_9FIRM</name>